<keyword evidence="4" id="KW-1185">Reference proteome</keyword>
<reference evidence="3 4" key="1">
    <citation type="journal article" date="2019" name="Emerg. Microbes Infect.">
        <title>Comprehensive subspecies identification of 175 nontuberculous mycobacteria species based on 7547 genomic profiles.</title>
        <authorList>
            <person name="Matsumoto Y."/>
            <person name="Kinjo T."/>
            <person name="Motooka D."/>
            <person name="Nabeya D."/>
            <person name="Jung N."/>
            <person name="Uechi K."/>
            <person name="Horii T."/>
            <person name="Iida T."/>
            <person name="Fujita J."/>
            <person name="Nakamura S."/>
        </authorList>
    </citation>
    <scope>NUCLEOTIDE SEQUENCE [LARGE SCALE GENOMIC DNA]</scope>
    <source>
        <strain evidence="3 4">JCM 14738</strain>
    </source>
</reference>
<dbReference type="GO" id="GO:0005524">
    <property type="term" value="F:ATP binding"/>
    <property type="evidence" value="ECO:0007669"/>
    <property type="project" value="UniProtKB-KW"/>
</dbReference>
<keyword evidence="2" id="KW-0067">ATP-binding</keyword>
<dbReference type="PANTHER" id="PTHR16305">
    <property type="entry name" value="TESTICULAR SOLUBLE ADENYLYL CYCLASE"/>
    <property type="match status" value="1"/>
</dbReference>
<gene>
    <name evidence="3" type="ORF">MCNS_49190</name>
</gene>
<dbReference type="GO" id="GO:0005737">
    <property type="term" value="C:cytoplasm"/>
    <property type="evidence" value="ECO:0007669"/>
    <property type="project" value="TreeGrafter"/>
</dbReference>
<protein>
    <recommendedName>
        <fullName evidence="5">Cyclase</fullName>
    </recommendedName>
</protein>
<evidence type="ECO:0008006" key="5">
    <source>
        <dbReference type="Google" id="ProtNLM"/>
    </source>
</evidence>
<name>A0A7I7YJA9_9MYCO</name>
<dbReference type="AlphaFoldDB" id="A0A7I7YJA9"/>
<evidence type="ECO:0000256" key="1">
    <source>
        <dbReference type="ARBA" id="ARBA00022741"/>
    </source>
</evidence>
<dbReference type="Proteomes" id="UP000467385">
    <property type="component" value="Chromosome"/>
</dbReference>
<proteinExistence type="predicted"/>
<accession>A0A7I7YJA9</accession>
<evidence type="ECO:0000313" key="3">
    <source>
        <dbReference type="EMBL" id="BBZ41856.1"/>
    </source>
</evidence>
<sequence>MGQIAALITERAAGNPFFAEEITRDLAERGVLVGENGRYACHTDVADVSVPATLQATIAARIDRLAAAAKPTLAAAAVIGARFDRDLLASVEVDPVVEALIDADLVEQVRFTPRAEYAFRHPLIRTVAYESQLKSDRARLHRRLAAAIESRDPESADQNAAMIAEHLEAAGDLHDAYGWHMRAATWATNRDIAAAWLSWERAQKLADGLPRDDPDRIAMRIAPRTMLCGIAFRVHSLASTRFEELRQLCTVAGDKPSLAIAMSGLVADHAYHGRVREASRAASEFWTLVESLGDPVLTVGLSIPPIYAKMESGDWSDMLRWSQTVIDAADGDPAKGNFISGSPLAIALTTRAVGRYCLGRPGWRDDMRNGITMARSADALTYTGTVTYTYGTGIPTGALNPDDSAMREIEDALHAAERSADDFALSHAQVTLGIALVHRQTASERERGRQVLADVRDIFVLDQHHLADLPLVEMYLAREEARLGHYDGAIPLMRDALNHLVHNGQLLAWGVIATDVLVETLLGRGQADDLTEAEAAVNRLAAAPGDDGLAVRDIWLLRLRALLARARGDKESYTDFRDRYRDMAKTLGFEGHIDWANAMP</sequence>
<dbReference type="EMBL" id="AP022613">
    <property type="protein sequence ID" value="BBZ41856.1"/>
    <property type="molecule type" value="Genomic_DNA"/>
</dbReference>
<evidence type="ECO:0000313" key="4">
    <source>
        <dbReference type="Proteomes" id="UP000467385"/>
    </source>
</evidence>
<dbReference type="GO" id="GO:0004016">
    <property type="term" value="F:adenylate cyclase activity"/>
    <property type="evidence" value="ECO:0007669"/>
    <property type="project" value="TreeGrafter"/>
</dbReference>
<evidence type="ECO:0000256" key="2">
    <source>
        <dbReference type="ARBA" id="ARBA00022840"/>
    </source>
</evidence>
<organism evidence="3 4">
    <name type="scientific">Mycobacterium conspicuum</name>
    <dbReference type="NCBI Taxonomy" id="44010"/>
    <lineage>
        <taxon>Bacteria</taxon>
        <taxon>Bacillati</taxon>
        <taxon>Actinomycetota</taxon>
        <taxon>Actinomycetes</taxon>
        <taxon>Mycobacteriales</taxon>
        <taxon>Mycobacteriaceae</taxon>
        <taxon>Mycobacterium</taxon>
    </lineage>
</organism>
<keyword evidence="1" id="KW-0547">Nucleotide-binding</keyword>
<dbReference type="PANTHER" id="PTHR16305:SF28">
    <property type="entry name" value="GUANYLATE CYCLASE DOMAIN-CONTAINING PROTEIN"/>
    <property type="match status" value="1"/>
</dbReference>